<organism evidence="1 2">
    <name type="scientific">Zalaria obscura</name>
    <dbReference type="NCBI Taxonomy" id="2024903"/>
    <lineage>
        <taxon>Eukaryota</taxon>
        <taxon>Fungi</taxon>
        <taxon>Dikarya</taxon>
        <taxon>Ascomycota</taxon>
        <taxon>Pezizomycotina</taxon>
        <taxon>Dothideomycetes</taxon>
        <taxon>Dothideomycetidae</taxon>
        <taxon>Dothideales</taxon>
        <taxon>Zalariaceae</taxon>
        <taxon>Zalaria</taxon>
    </lineage>
</organism>
<gene>
    <name evidence="1" type="ORF">M8818_007447</name>
</gene>
<comment type="caution">
    <text evidence="1">The sequence shown here is derived from an EMBL/GenBank/DDBJ whole genome shotgun (WGS) entry which is preliminary data.</text>
</comment>
<reference evidence="1" key="1">
    <citation type="submission" date="2024-02" db="EMBL/GenBank/DDBJ databases">
        <title>Metagenome Assembled Genome of Zalaria obscura JY119.</title>
        <authorList>
            <person name="Vighnesh L."/>
            <person name="Jagadeeshwari U."/>
            <person name="Venkata Ramana C."/>
            <person name="Sasikala C."/>
        </authorList>
    </citation>
    <scope>NUCLEOTIDE SEQUENCE</scope>
    <source>
        <strain evidence="1">JY119</strain>
    </source>
</reference>
<sequence length="117" mass="13587">MDAEQAVDPSLGQAFNNRWRMLEAMYEDMLNLFKKEDDESRTQAEETARHFLTIEDLPLAIRIPHHEKYGNAKDSKEVEEEEEVGKEEEVEEEQEQEEEKEATEETMGAQPGEEEVG</sequence>
<name>A0ACC3S3Q5_9PEZI</name>
<evidence type="ECO:0000313" key="2">
    <source>
        <dbReference type="Proteomes" id="UP001320706"/>
    </source>
</evidence>
<proteinExistence type="predicted"/>
<protein>
    <submittedName>
        <fullName evidence="1">Uncharacterized protein</fullName>
    </submittedName>
</protein>
<evidence type="ECO:0000313" key="1">
    <source>
        <dbReference type="EMBL" id="KAK8194259.1"/>
    </source>
</evidence>
<dbReference type="EMBL" id="JAMKPW020000043">
    <property type="protein sequence ID" value="KAK8194259.1"/>
    <property type="molecule type" value="Genomic_DNA"/>
</dbReference>
<accession>A0ACC3S3Q5</accession>
<dbReference type="Proteomes" id="UP001320706">
    <property type="component" value="Unassembled WGS sequence"/>
</dbReference>
<keyword evidence="2" id="KW-1185">Reference proteome</keyword>